<reference evidence="2 3" key="1">
    <citation type="submission" date="2018-10" db="EMBL/GenBank/DDBJ databases">
        <authorList>
            <consortium name="Pathogen Informatics"/>
        </authorList>
    </citation>
    <scope>NUCLEOTIDE SEQUENCE [LARGE SCALE GENOMIC DNA]</scope>
</reference>
<organism evidence="2 3">
    <name type="scientific">Mesocestoides corti</name>
    <name type="common">Flatworm</name>
    <dbReference type="NCBI Taxonomy" id="53468"/>
    <lineage>
        <taxon>Eukaryota</taxon>
        <taxon>Metazoa</taxon>
        <taxon>Spiralia</taxon>
        <taxon>Lophotrochozoa</taxon>
        <taxon>Platyhelminthes</taxon>
        <taxon>Cestoda</taxon>
        <taxon>Eucestoda</taxon>
        <taxon>Cyclophyllidea</taxon>
        <taxon>Mesocestoididae</taxon>
        <taxon>Mesocestoides</taxon>
    </lineage>
</organism>
<accession>A0A0R3U2D0</accession>
<feature type="compositionally biased region" description="Basic and acidic residues" evidence="1">
    <location>
        <begin position="116"/>
        <end position="131"/>
    </location>
</feature>
<dbReference type="Proteomes" id="UP000267029">
    <property type="component" value="Unassembled WGS sequence"/>
</dbReference>
<evidence type="ECO:0000313" key="3">
    <source>
        <dbReference type="Proteomes" id="UP000267029"/>
    </source>
</evidence>
<dbReference type="AlphaFoldDB" id="A0A0R3U2D0"/>
<feature type="region of interest" description="Disordered" evidence="1">
    <location>
        <begin position="23"/>
        <end position="43"/>
    </location>
</feature>
<feature type="compositionally biased region" description="Gly residues" evidence="1">
    <location>
        <begin position="105"/>
        <end position="115"/>
    </location>
</feature>
<protein>
    <submittedName>
        <fullName evidence="2">Uncharacterized protein</fullName>
    </submittedName>
</protein>
<name>A0A0R3U2D0_MESCO</name>
<feature type="region of interest" description="Disordered" evidence="1">
    <location>
        <begin position="105"/>
        <end position="151"/>
    </location>
</feature>
<gene>
    <name evidence="2" type="ORF">MCOS_LOCUS607</name>
</gene>
<evidence type="ECO:0000313" key="2">
    <source>
        <dbReference type="EMBL" id="VDD74604.1"/>
    </source>
</evidence>
<proteinExistence type="predicted"/>
<evidence type="ECO:0000256" key="1">
    <source>
        <dbReference type="SAM" id="MobiDB-lite"/>
    </source>
</evidence>
<dbReference type="EMBL" id="UXSR01000055">
    <property type="protein sequence ID" value="VDD74604.1"/>
    <property type="molecule type" value="Genomic_DNA"/>
</dbReference>
<keyword evidence="3" id="KW-1185">Reference proteome</keyword>
<sequence>MNSPGVRPPNDSPLYPTALTHRQAAYSATSQRGVSAEDDVGGGGGGGLFGRGLAVCSNAAPAATAAGTPYGANGDYYQQLQAHAATTRQLLSDAAFNAAYSQGLGGGGGGGGGRSRAGDKSFMRACGREGEGGSGSYASPPPPPSSIKDHNWWRVSHTSSVGFVSYPSRLKQQQPNKSQC</sequence>